<evidence type="ECO:0000313" key="2">
    <source>
        <dbReference type="PIR" id="B27776"/>
    </source>
</evidence>
<dbReference type="PIR" id="B27776">
    <property type="entry name" value="B27776"/>
</dbReference>
<accession>Q7LZ43</accession>
<feature type="region of interest" description="Disordered" evidence="1">
    <location>
        <begin position="34"/>
        <end position="82"/>
    </location>
</feature>
<evidence type="ECO:0000256" key="1">
    <source>
        <dbReference type="SAM" id="MobiDB-lite"/>
    </source>
</evidence>
<sequence length="82" mass="8881">MTSLQLPSSPIKGTTARLNILSINHNAQKTQILQPTCPQAPPPQGVPTSSQERRPQEALDRTGRTYLTYPPPPGSPSRPLVV</sequence>
<dbReference type="AlphaFoldDB" id="Q7LZ43"/>
<organism evidence="2">
    <name type="scientific">Oncorhynchus mykiss</name>
    <name type="common">Rainbow trout</name>
    <name type="synonym">Salmo gairdneri</name>
    <dbReference type="NCBI Taxonomy" id="8022"/>
    <lineage>
        <taxon>Eukaryota</taxon>
        <taxon>Metazoa</taxon>
        <taxon>Chordata</taxon>
        <taxon>Craniata</taxon>
        <taxon>Vertebrata</taxon>
        <taxon>Euteleostomi</taxon>
        <taxon>Actinopterygii</taxon>
        <taxon>Neopterygii</taxon>
        <taxon>Teleostei</taxon>
        <taxon>Protacanthopterygii</taxon>
        <taxon>Salmoniformes</taxon>
        <taxon>Salmonidae</taxon>
        <taxon>Salmoninae</taxon>
        <taxon>Oncorhynchus</taxon>
    </lineage>
</organism>
<name>Q7LZ43_ONCMY</name>
<proteinExistence type="predicted"/>
<reference evidence="2" key="1">
    <citation type="journal article" date="1982" name="Nucleic Acids Res.">
        <title>Nucleotide sequence of a protamine component CII gene of Salmo gairdnerii.</title>
        <authorList>
            <person name="States J.C."/>
            <person name="Connor W."/>
            <person name="Wosnick M.A."/>
            <person name="Aiken J.M."/>
            <person name="Gedamu L."/>
            <person name="Dixon G.H."/>
        </authorList>
    </citation>
    <scope>NUCLEOTIDE SEQUENCE</scope>
</reference>
<feature type="compositionally biased region" description="Basic and acidic residues" evidence="1">
    <location>
        <begin position="51"/>
        <end position="63"/>
    </location>
</feature>
<protein>
    <submittedName>
        <fullName evidence="2">Proline-rich protein</fullName>
    </submittedName>
</protein>
<dbReference type="Allergome" id="2145">
    <property type="allergen name" value="Onc m Protamine"/>
</dbReference>